<evidence type="ECO:0000313" key="24">
    <source>
        <dbReference type="EMBL" id="SPC88963.1"/>
    </source>
</evidence>
<evidence type="ECO:0000256" key="13">
    <source>
        <dbReference type="ARBA" id="ARBA00022840"/>
    </source>
</evidence>
<dbReference type="AlphaFoldDB" id="A0A2N9FP63"/>
<dbReference type="CDD" id="cd23509">
    <property type="entry name" value="Gnk2-like"/>
    <property type="match status" value="2"/>
</dbReference>
<evidence type="ECO:0000256" key="1">
    <source>
        <dbReference type="ARBA" id="ARBA00004251"/>
    </source>
</evidence>
<keyword evidence="12" id="KW-0418">Kinase</keyword>
<feature type="compositionally biased region" description="Low complexity" evidence="19">
    <location>
        <begin position="782"/>
        <end position="804"/>
    </location>
</feature>
<dbReference type="InterPro" id="IPR011009">
    <property type="entry name" value="Kinase-like_dom_sf"/>
</dbReference>
<feature type="chain" id="PRO_5015084608" description="Cysteine-rich receptor-like protein kinase" evidence="21">
    <location>
        <begin position="25"/>
        <end position="888"/>
    </location>
</feature>
<dbReference type="PANTHER" id="PTHR27002">
    <property type="entry name" value="RECEPTOR-LIKE SERINE/THREONINE-PROTEIN KINASE SD1-8"/>
    <property type="match status" value="1"/>
</dbReference>
<evidence type="ECO:0000256" key="11">
    <source>
        <dbReference type="ARBA" id="ARBA00022741"/>
    </source>
</evidence>
<dbReference type="InterPro" id="IPR000719">
    <property type="entry name" value="Prot_kinase_dom"/>
</dbReference>
<keyword evidence="17" id="KW-0325">Glycoprotein</keyword>
<feature type="compositionally biased region" description="Polar residues" evidence="19">
    <location>
        <begin position="771"/>
        <end position="781"/>
    </location>
</feature>
<evidence type="ECO:0000256" key="12">
    <source>
        <dbReference type="ARBA" id="ARBA00022777"/>
    </source>
</evidence>
<dbReference type="Pfam" id="PF14223">
    <property type="entry name" value="Retrotran_gag_2"/>
    <property type="match status" value="1"/>
</dbReference>
<evidence type="ECO:0000259" key="23">
    <source>
        <dbReference type="PROSITE" id="PS51473"/>
    </source>
</evidence>
<keyword evidence="14 20" id="KW-1133">Transmembrane helix</keyword>
<dbReference type="SMART" id="SM00220">
    <property type="entry name" value="S_TKc"/>
    <property type="match status" value="1"/>
</dbReference>
<feature type="region of interest" description="Disordered" evidence="19">
    <location>
        <begin position="229"/>
        <end position="252"/>
    </location>
</feature>
<keyword evidence="9 21" id="KW-0732">Signal</keyword>
<dbReference type="EMBL" id="OIVN01006139">
    <property type="protein sequence ID" value="SPD26007.1"/>
    <property type="molecule type" value="Genomic_DNA"/>
</dbReference>
<keyword evidence="5" id="KW-0723">Serine/threonine-protein kinase</keyword>
<dbReference type="GO" id="GO:0002229">
    <property type="term" value="P:defense response to oomycetes"/>
    <property type="evidence" value="ECO:0007669"/>
    <property type="project" value="UniProtKB-ARBA"/>
</dbReference>
<dbReference type="FunFam" id="3.30.200.20:FF:000142">
    <property type="entry name" value="Cysteine-rich receptor-like protein kinase 10"/>
    <property type="match status" value="1"/>
</dbReference>
<feature type="transmembrane region" description="Helical" evidence="20">
    <location>
        <begin position="258"/>
        <end position="280"/>
    </location>
</feature>
<dbReference type="Gene3D" id="3.30.200.20">
    <property type="entry name" value="Phosphorylase Kinase, domain 1"/>
    <property type="match status" value="1"/>
</dbReference>
<dbReference type="InterPro" id="IPR017441">
    <property type="entry name" value="Protein_kinase_ATP_BS"/>
</dbReference>
<dbReference type="Gene3D" id="3.30.430.20">
    <property type="entry name" value="Gnk2 domain, C-X8-C-X2-C motif"/>
    <property type="match status" value="2"/>
</dbReference>
<evidence type="ECO:0008006" key="26">
    <source>
        <dbReference type="Google" id="ProtNLM"/>
    </source>
</evidence>
<reference evidence="24" key="1">
    <citation type="submission" date="2018-02" db="EMBL/GenBank/DDBJ databases">
        <authorList>
            <person name="Cohen D.B."/>
            <person name="Kent A.D."/>
        </authorList>
    </citation>
    <scope>NUCLEOTIDE SEQUENCE</scope>
</reference>
<comment type="similarity">
    <text evidence="3">In the C-terminal section; belongs to the protein kinase superfamily. Ser/Thr protein kinase family.</text>
</comment>
<accession>A0A2N9FP63</accession>
<dbReference type="InterPro" id="IPR001245">
    <property type="entry name" value="Ser-Thr/Tyr_kinase_cat_dom"/>
</dbReference>
<dbReference type="GO" id="GO:0004674">
    <property type="term" value="F:protein serine/threonine kinase activity"/>
    <property type="evidence" value="ECO:0007669"/>
    <property type="project" value="UniProtKB-KW"/>
</dbReference>
<evidence type="ECO:0000256" key="7">
    <source>
        <dbReference type="ARBA" id="ARBA00022679"/>
    </source>
</evidence>
<proteinExistence type="inferred from homology"/>
<dbReference type="GO" id="GO:0005524">
    <property type="term" value="F:ATP binding"/>
    <property type="evidence" value="ECO:0007669"/>
    <property type="project" value="UniProtKB-UniRule"/>
</dbReference>
<evidence type="ECO:0000256" key="8">
    <source>
        <dbReference type="ARBA" id="ARBA00022692"/>
    </source>
</evidence>
<evidence type="ECO:0000256" key="14">
    <source>
        <dbReference type="ARBA" id="ARBA00022989"/>
    </source>
</evidence>
<evidence type="ECO:0000256" key="18">
    <source>
        <dbReference type="PROSITE-ProRule" id="PRU10141"/>
    </source>
</evidence>
<feature type="domain" description="Protein kinase" evidence="22">
    <location>
        <begin position="314"/>
        <end position="614"/>
    </location>
</feature>
<dbReference type="PROSITE" id="PS51473">
    <property type="entry name" value="GNK2"/>
    <property type="match status" value="2"/>
</dbReference>
<evidence type="ECO:0000256" key="10">
    <source>
        <dbReference type="ARBA" id="ARBA00022737"/>
    </source>
</evidence>
<evidence type="ECO:0000256" key="20">
    <source>
        <dbReference type="SAM" id="Phobius"/>
    </source>
</evidence>
<evidence type="ECO:0000256" key="4">
    <source>
        <dbReference type="ARBA" id="ARBA00022475"/>
    </source>
</evidence>
<comment type="subcellular location">
    <subcellularLocation>
        <location evidence="1">Cell membrane</location>
        <topology evidence="1">Single-pass type I membrane protein</topology>
    </subcellularLocation>
</comment>
<dbReference type="InterPro" id="IPR008271">
    <property type="entry name" value="Ser/Thr_kinase_AS"/>
</dbReference>
<gene>
    <name evidence="24" type="ORF">FSB_LOCUS16845</name>
    <name evidence="25" type="ORF">FSB_LOCUS53889</name>
</gene>
<dbReference type="InterPro" id="IPR002902">
    <property type="entry name" value="GNK2"/>
</dbReference>
<dbReference type="InterPro" id="IPR038408">
    <property type="entry name" value="GNK2_sf"/>
</dbReference>
<feature type="signal peptide" evidence="21">
    <location>
        <begin position="1"/>
        <end position="24"/>
    </location>
</feature>
<evidence type="ECO:0000256" key="6">
    <source>
        <dbReference type="ARBA" id="ARBA00022553"/>
    </source>
</evidence>
<keyword evidence="7" id="KW-0808">Transferase</keyword>
<dbReference type="FunFam" id="1.10.510.10:FF:000240">
    <property type="entry name" value="Lectin-domain containing receptor kinase A4.3"/>
    <property type="match status" value="1"/>
</dbReference>
<comment type="similarity">
    <text evidence="2">In the N-terminal section; belongs to the leguminous lectin family.</text>
</comment>
<name>A0A2N9FP63_FAGSY</name>
<keyword evidence="15 20" id="KW-0472">Membrane</keyword>
<organism evidence="24">
    <name type="scientific">Fagus sylvatica</name>
    <name type="common">Beechnut</name>
    <dbReference type="NCBI Taxonomy" id="28930"/>
    <lineage>
        <taxon>Eukaryota</taxon>
        <taxon>Viridiplantae</taxon>
        <taxon>Streptophyta</taxon>
        <taxon>Embryophyta</taxon>
        <taxon>Tracheophyta</taxon>
        <taxon>Spermatophyta</taxon>
        <taxon>Magnoliopsida</taxon>
        <taxon>eudicotyledons</taxon>
        <taxon>Gunneridae</taxon>
        <taxon>Pentapetalae</taxon>
        <taxon>rosids</taxon>
        <taxon>fabids</taxon>
        <taxon>Fagales</taxon>
        <taxon>Fagaceae</taxon>
        <taxon>Fagus</taxon>
    </lineage>
</organism>
<evidence type="ECO:0000256" key="3">
    <source>
        <dbReference type="ARBA" id="ARBA00010217"/>
    </source>
</evidence>
<dbReference type="FunFam" id="3.30.430.20:FF:000003">
    <property type="entry name" value="Cysteine-rich RLK (RECEPTOR-like protein kinase) 10"/>
    <property type="match status" value="1"/>
</dbReference>
<keyword evidence="10" id="KW-0677">Repeat</keyword>
<keyword evidence="11 18" id="KW-0547">Nucleotide-binding</keyword>
<dbReference type="PROSITE" id="PS50011">
    <property type="entry name" value="PROTEIN_KINASE_DOM"/>
    <property type="match status" value="1"/>
</dbReference>
<dbReference type="FunFam" id="3.30.430.20:FF:000002">
    <property type="entry name" value="Cysteine-rich receptor-like protein kinase 10"/>
    <property type="match status" value="1"/>
</dbReference>
<evidence type="ECO:0000256" key="15">
    <source>
        <dbReference type="ARBA" id="ARBA00023136"/>
    </source>
</evidence>
<dbReference type="Pfam" id="PF07714">
    <property type="entry name" value="PK_Tyr_Ser-Thr"/>
    <property type="match status" value="1"/>
</dbReference>
<keyword evidence="6" id="KW-0597">Phosphoprotein</keyword>
<evidence type="ECO:0000256" key="19">
    <source>
        <dbReference type="SAM" id="MobiDB-lite"/>
    </source>
</evidence>
<feature type="binding site" evidence="18">
    <location>
        <position position="342"/>
    </location>
    <ligand>
        <name>ATP</name>
        <dbReference type="ChEBI" id="CHEBI:30616"/>
    </ligand>
</feature>
<dbReference type="PROSITE" id="PS00108">
    <property type="entry name" value="PROTEIN_KINASE_ST"/>
    <property type="match status" value="1"/>
</dbReference>
<protein>
    <recommendedName>
        <fullName evidence="26">Cysteine-rich receptor-like protein kinase</fullName>
    </recommendedName>
</protein>
<dbReference type="EMBL" id="OIVN01001033">
    <property type="protein sequence ID" value="SPC88963.1"/>
    <property type="molecule type" value="Genomic_DNA"/>
</dbReference>
<feature type="domain" description="Gnk2-homologous" evidence="23">
    <location>
        <begin position="135"/>
        <end position="247"/>
    </location>
</feature>
<feature type="region of interest" description="Disordered" evidence="19">
    <location>
        <begin position="764"/>
        <end position="808"/>
    </location>
</feature>
<keyword evidence="13 18" id="KW-0067">ATP-binding</keyword>
<evidence type="ECO:0000256" key="17">
    <source>
        <dbReference type="ARBA" id="ARBA00023180"/>
    </source>
</evidence>
<dbReference type="SUPFAM" id="SSF56112">
    <property type="entry name" value="Protein kinase-like (PK-like)"/>
    <property type="match status" value="1"/>
</dbReference>
<evidence type="ECO:0000256" key="21">
    <source>
        <dbReference type="SAM" id="SignalP"/>
    </source>
</evidence>
<feature type="domain" description="Gnk2-homologous" evidence="23">
    <location>
        <begin position="26"/>
        <end position="128"/>
    </location>
</feature>
<dbReference type="PROSITE" id="PS00107">
    <property type="entry name" value="PROTEIN_KINASE_ATP"/>
    <property type="match status" value="1"/>
</dbReference>
<evidence type="ECO:0000259" key="22">
    <source>
        <dbReference type="PROSITE" id="PS50011"/>
    </source>
</evidence>
<dbReference type="Pfam" id="PF01657">
    <property type="entry name" value="Stress-antifung"/>
    <property type="match status" value="2"/>
</dbReference>
<keyword evidence="4" id="KW-1003">Cell membrane</keyword>
<dbReference type="GO" id="GO:0005886">
    <property type="term" value="C:plasma membrane"/>
    <property type="evidence" value="ECO:0007669"/>
    <property type="project" value="UniProtKB-SubCell"/>
</dbReference>
<sequence>MAMASSRLLFFLSTILILTFQVIAQQRLILESCFDGKNTNNSTYETNLNQLLSSLSSNTEIDGFYKSSYGQSPDEVYATVLCRGDLKPDLCRSCVKNATELITQICPNRKEAIGISDLCMLRYSNRSSIMSTMEINPQHVQPNQFTVPSIYLNGFNDALRTLFQNLKSTAAAGDSLLKFATGNAFVPDFKRLYALVQCTPDLSKQDCNDCVDGAINRIPYCCDAREGGRIVSPRPPPTNTTTSKDTHAGNGSSKSRTVIIIVVTTVAFVVLIVSIFIIYLRKTRPMEKAENVDEIGVESLQFDFDTIRVATDDFSEANKLGQGGFGVVYKGTLFNGQVIAVKRLSNDSAQGNLEFKNEVLLVAKLQHRNLVRLLGFCLERNERLLIYEFVPNTSLDHFLFDPIKRTDLNWEKRYQIIGGIAQGLLYLHEDSRLHIIHRDLKASNILLDEEMNPKISDFGMARLFSADQTHRNTSRIVGTYGYMAPEYVMHGQFSIKSDVFSFGVLVLEIVSGRRNNCFRNVENVEYLLSYSYTWINIPRSPMASDSSPTLLPFNTMIHMVTIKLSSTNYLLWKSQLLPLLESQNLLGHVDGTLVPPPPFDPPTSQTPDPKHLAWKATDQCLLSLLLSSLTEEAMAEVVGLSTSREVWTALENTFSHRSKACEIRLKDDLQLMKRGTCPVTVYARAFKALCDQLHAIGRPVDDTDKTHWFLRGLGFDFSSFSIAQLALTPFPCFVDLVSKAESFEIFQRSLEPSATTAAAFTATSRGRATNHGHSSSNRGNQQGRSNNHGNHSSNRGQSNSGQGRRPPRCQICRTEGHYADRCYQRYARTDSFAHLAEAFNASCSLSGTDPFDWYLDTGASAHMTPAQATLDQSTTYTELSNGKGGGNR</sequence>
<keyword evidence="8 20" id="KW-0812">Transmembrane</keyword>
<evidence type="ECO:0000256" key="2">
    <source>
        <dbReference type="ARBA" id="ARBA00008536"/>
    </source>
</evidence>
<dbReference type="Gene3D" id="1.10.510.10">
    <property type="entry name" value="Transferase(Phosphotransferase) domain 1"/>
    <property type="match status" value="1"/>
</dbReference>
<evidence type="ECO:0000256" key="9">
    <source>
        <dbReference type="ARBA" id="ARBA00022729"/>
    </source>
</evidence>
<evidence type="ECO:0000256" key="16">
    <source>
        <dbReference type="ARBA" id="ARBA00023170"/>
    </source>
</evidence>
<evidence type="ECO:0000256" key="5">
    <source>
        <dbReference type="ARBA" id="ARBA00022527"/>
    </source>
</evidence>
<dbReference type="PANTHER" id="PTHR27002:SF1073">
    <property type="entry name" value="CYSTEINE-RICH RECEPTOR-LIKE PROTEIN KINASE 29"/>
    <property type="match status" value="1"/>
</dbReference>
<evidence type="ECO:0000313" key="25">
    <source>
        <dbReference type="EMBL" id="SPD26007.1"/>
    </source>
</evidence>
<keyword evidence="16" id="KW-0675">Receptor</keyword>